<comment type="similarity">
    <text evidence="1">Belongs to the SCO1/2 family.</text>
</comment>
<dbReference type="SUPFAM" id="SSF52833">
    <property type="entry name" value="Thioredoxin-like"/>
    <property type="match status" value="1"/>
</dbReference>
<dbReference type="PANTHER" id="PTHR12151:SF25">
    <property type="entry name" value="LINALOOL DEHYDRATASE_ISOMERASE DOMAIN-CONTAINING PROTEIN"/>
    <property type="match status" value="1"/>
</dbReference>
<proteinExistence type="inferred from homology"/>
<evidence type="ECO:0000256" key="2">
    <source>
        <dbReference type="ARBA" id="ARBA00023008"/>
    </source>
</evidence>
<organism evidence="6 7">
    <name type="scientific">Hydrogenobacter hydrogenophilus</name>
    <dbReference type="NCBI Taxonomy" id="35835"/>
    <lineage>
        <taxon>Bacteria</taxon>
        <taxon>Pseudomonadati</taxon>
        <taxon>Aquificota</taxon>
        <taxon>Aquificia</taxon>
        <taxon>Aquificales</taxon>
        <taxon>Aquificaceae</taxon>
        <taxon>Hydrogenobacter</taxon>
    </lineage>
</organism>
<dbReference type="CDD" id="cd02968">
    <property type="entry name" value="SCO"/>
    <property type="match status" value="1"/>
</dbReference>
<evidence type="ECO:0000313" key="6">
    <source>
        <dbReference type="EMBL" id="SNZ14113.1"/>
    </source>
</evidence>
<protein>
    <submittedName>
        <fullName evidence="6">Protein SCO1/2</fullName>
    </submittedName>
</protein>
<evidence type="ECO:0000259" key="5">
    <source>
        <dbReference type="PROSITE" id="PS51352"/>
    </source>
</evidence>
<dbReference type="EMBL" id="OBEN01000004">
    <property type="protein sequence ID" value="SNZ14113.1"/>
    <property type="molecule type" value="Genomic_DNA"/>
</dbReference>
<keyword evidence="7" id="KW-1185">Reference proteome</keyword>
<dbReference type="AlphaFoldDB" id="A0A285NYV9"/>
<dbReference type="OrthoDB" id="9811998at2"/>
<dbReference type="Pfam" id="PF02630">
    <property type="entry name" value="SCO1-SenC"/>
    <property type="match status" value="1"/>
</dbReference>
<dbReference type="InterPro" id="IPR003782">
    <property type="entry name" value="SCO1/SenC"/>
</dbReference>
<sequence>MRKLALFITLVGLMVFNFSCQKKHEFYGFVYDQPAYDFKLIDQDGKEVRLSDYTKQGKVVILFFGYTHCPDVCPTALNTLANMMKKLKEEERQKVQVLFISVDPERDTPSVLKNYVPFFYPTFVGLTGSQEDIKKVAKEYKVYYKKVKGESSAGYLVDHTATIYVITPDMKIKLLYTPAKQDPEKMAKDVEYLLKT</sequence>
<keyword evidence="4" id="KW-1015">Disulfide bond</keyword>
<dbReference type="RefSeq" id="WP_096601926.1">
    <property type="nucleotide sequence ID" value="NZ_OBEN01000004.1"/>
</dbReference>
<evidence type="ECO:0000256" key="3">
    <source>
        <dbReference type="PIRSR" id="PIRSR603782-1"/>
    </source>
</evidence>
<feature type="domain" description="Thioredoxin" evidence="5">
    <location>
        <begin position="29"/>
        <end position="195"/>
    </location>
</feature>
<dbReference type="Proteomes" id="UP000218627">
    <property type="component" value="Unassembled WGS sequence"/>
</dbReference>
<dbReference type="PROSITE" id="PS51352">
    <property type="entry name" value="THIOREDOXIN_2"/>
    <property type="match status" value="1"/>
</dbReference>
<keyword evidence="2 3" id="KW-0186">Copper</keyword>
<accession>A0A285NYV9</accession>
<reference evidence="7" key="1">
    <citation type="submission" date="2017-09" db="EMBL/GenBank/DDBJ databases">
        <authorList>
            <person name="Varghese N."/>
            <person name="Submissions S."/>
        </authorList>
    </citation>
    <scope>NUCLEOTIDE SEQUENCE [LARGE SCALE GENOMIC DNA]</scope>
    <source>
        <strain evidence="7">DSM 2913</strain>
    </source>
</reference>
<dbReference type="InterPro" id="IPR013766">
    <property type="entry name" value="Thioredoxin_domain"/>
</dbReference>
<gene>
    <name evidence="6" type="ORF">SAMN06265353_0988</name>
</gene>
<name>A0A285NYV9_9AQUI</name>
<evidence type="ECO:0000313" key="7">
    <source>
        <dbReference type="Proteomes" id="UP000218627"/>
    </source>
</evidence>
<feature type="binding site" evidence="3">
    <location>
        <position position="159"/>
    </location>
    <ligand>
        <name>Cu cation</name>
        <dbReference type="ChEBI" id="CHEBI:23378"/>
    </ligand>
</feature>
<dbReference type="FunFam" id="3.40.30.10:FF:000013">
    <property type="entry name" value="Blast:Protein SCO1 homolog, mitochondrial"/>
    <property type="match status" value="1"/>
</dbReference>
<feature type="binding site" evidence="3">
    <location>
        <position position="73"/>
    </location>
    <ligand>
        <name>Cu cation</name>
        <dbReference type="ChEBI" id="CHEBI:23378"/>
    </ligand>
</feature>
<dbReference type="Gene3D" id="3.40.30.10">
    <property type="entry name" value="Glutaredoxin"/>
    <property type="match status" value="1"/>
</dbReference>
<feature type="binding site" evidence="3">
    <location>
        <position position="69"/>
    </location>
    <ligand>
        <name>Cu cation</name>
        <dbReference type="ChEBI" id="CHEBI:23378"/>
    </ligand>
</feature>
<dbReference type="GO" id="GO:0046872">
    <property type="term" value="F:metal ion binding"/>
    <property type="evidence" value="ECO:0007669"/>
    <property type="project" value="UniProtKB-KW"/>
</dbReference>
<evidence type="ECO:0000256" key="1">
    <source>
        <dbReference type="ARBA" id="ARBA00010996"/>
    </source>
</evidence>
<feature type="disulfide bond" description="Redox-active" evidence="4">
    <location>
        <begin position="69"/>
        <end position="73"/>
    </location>
</feature>
<evidence type="ECO:0000256" key="4">
    <source>
        <dbReference type="PIRSR" id="PIRSR603782-2"/>
    </source>
</evidence>
<dbReference type="PANTHER" id="PTHR12151">
    <property type="entry name" value="ELECTRON TRANSPORT PROTIN SCO1/SENC FAMILY MEMBER"/>
    <property type="match status" value="1"/>
</dbReference>
<keyword evidence="3" id="KW-0479">Metal-binding</keyword>
<dbReference type="InterPro" id="IPR036249">
    <property type="entry name" value="Thioredoxin-like_sf"/>
</dbReference>